<dbReference type="Gramene" id="ONK57933">
    <property type="protein sequence ID" value="ONK57933"/>
    <property type="gene ID" value="A4U43_C09F5770"/>
</dbReference>
<gene>
    <name evidence="2" type="ORF">A4U43_C09F5770</name>
</gene>
<dbReference type="EMBL" id="CM007389">
    <property type="protein sequence ID" value="ONK57933.1"/>
    <property type="molecule type" value="Genomic_DNA"/>
</dbReference>
<feature type="compositionally biased region" description="Low complexity" evidence="1">
    <location>
        <begin position="1"/>
        <end position="16"/>
    </location>
</feature>
<evidence type="ECO:0000256" key="1">
    <source>
        <dbReference type="SAM" id="MobiDB-lite"/>
    </source>
</evidence>
<proteinExistence type="predicted"/>
<name>A0A5P1E7E1_ASPOF</name>
<protein>
    <submittedName>
        <fullName evidence="2">Uncharacterized protein</fullName>
    </submittedName>
</protein>
<sequence>MTIPSQDPDPNSGSDPDPSEHSATTRESLESVLVASARNWRVALPGGPKELYELDLGDYSKNGKYRIDSTRILRLVSEKLCA</sequence>
<evidence type="ECO:0000313" key="3">
    <source>
        <dbReference type="Proteomes" id="UP000243459"/>
    </source>
</evidence>
<dbReference type="AlphaFoldDB" id="A0A5P1E7E1"/>
<dbReference type="Proteomes" id="UP000243459">
    <property type="component" value="Chromosome 9"/>
</dbReference>
<reference evidence="3" key="1">
    <citation type="journal article" date="2017" name="Nat. Commun.">
        <title>The asparagus genome sheds light on the origin and evolution of a young Y chromosome.</title>
        <authorList>
            <person name="Harkess A."/>
            <person name="Zhou J."/>
            <person name="Xu C."/>
            <person name="Bowers J.E."/>
            <person name="Van der Hulst R."/>
            <person name="Ayyampalayam S."/>
            <person name="Mercati F."/>
            <person name="Riccardi P."/>
            <person name="McKain M.R."/>
            <person name="Kakrana A."/>
            <person name="Tang H."/>
            <person name="Ray J."/>
            <person name="Groenendijk J."/>
            <person name="Arikit S."/>
            <person name="Mathioni S.M."/>
            <person name="Nakano M."/>
            <person name="Shan H."/>
            <person name="Telgmann-Rauber A."/>
            <person name="Kanno A."/>
            <person name="Yue Z."/>
            <person name="Chen H."/>
            <person name="Li W."/>
            <person name="Chen Y."/>
            <person name="Xu X."/>
            <person name="Zhang Y."/>
            <person name="Luo S."/>
            <person name="Chen H."/>
            <person name="Gao J."/>
            <person name="Mao Z."/>
            <person name="Pires J.C."/>
            <person name="Luo M."/>
            <person name="Kudrna D."/>
            <person name="Wing R.A."/>
            <person name="Meyers B.C."/>
            <person name="Yi K."/>
            <person name="Kong H."/>
            <person name="Lavrijsen P."/>
            <person name="Sunseri F."/>
            <person name="Falavigna A."/>
            <person name="Ye Y."/>
            <person name="Leebens-Mack J.H."/>
            <person name="Chen G."/>
        </authorList>
    </citation>
    <scope>NUCLEOTIDE SEQUENCE [LARGE SCALE GENOMIC DNA]</scope>
    <source>
        <strain evidence="3">cv. DH0086</strain>
    </source>
</reference>
<evidence type="ECO:0000313" key="2">
    <source>
        <dbReference type="EMBL" id="ONK57933.1"/>
    </source>
</evidence>
<feature type="compositionally biased region" description="Basic and acidic residues" evidence="1">
    <location>
        <begin position="18"/>
        <end position="28"/>
    </location>
</feature>
<organism evidence="2 3">
    <name type="scientific">Asparagus officinalis</name>
    <name type="common">Garden asparagus</name>
    <dbReference type="NCBI Taxonomy" id="4686"/>
    <lineage>
        <taxon>Eukaryota</taxon>
        <taxon>Viridiplantae</taxon>
        <taxon>Streptophyta</taxon>
        <taxon>Embryophyta</taxon>
        <taxon>Tracheophyta</taxon>
        <taxon>Spermatophyta</taxon>
        <taxon>Magnoliopsida</taxon>
        <taxon>Liliopsida</taxon>
        <taxon>Asparagales</taxon>
        <taxon>Asparagaceae</taxon>
        <taxon>Asparagoideae</taxon>
        <taxon>Asparagus</taxon>
    </lineage>
</organism>
<feature type="region of interest" description="Disordered" evidence="1">
    <location>
        <begin position="1"/>
        <end position="28"/>
    </location>
</feature>
<accession>A0A5P1E7E1</accession>
<keyword evidence="3" id="KW-1185">Reference proteome</keyword>